<proteinExistence type="predicted"/>
<evidence type="ECO:0000313" key="2">
    <source>
        <dbReference type="EMBL" id="OGI64934.1"/>
    </source>
</evidence>
<dbReference type="NCBIfam" id="NF033573">
    <property type="entry name" value="transpos_IS200"/>
    <property type="match status" value="1"/>
</dbReference>
<sequence>MSIYQDHAYKHGIGWSTWHFQWVTKYRYNVFVDVKLQKLCEIFLYEAAKRFRFCIEELEVAPNHVHVIATLRPSVGPSQVIGLMKGYTARMLFIIEEQKLKKFYWREKGKRQLWGDGKFIASVGHITLEKAKEYVANHETHHAKDFITS</sequence>
<dbReference type="Gene3D" id="3.30.70.1290">
    <property type="entry name" value="Transposase IS200-like"/>
    <property type="match status" value="1"/>
</dbReference>
<dbReference type="PANTHER" id="PTHR33360">
    <property type="entry name" value="TRANSPOSASE FOR INSERTION SEQUENCE ELEMENT IS200"/>
    <property type="match status" value="1"/>
</dbReference>
<dbReference type="GO" id="GO:0006313">
    <property type="term" value="P:DNA transposition"/>
    <property type="evidence" value="ECO:0007669"/>
    <property type="project" value="InterPro"/>
</dbReference>
<dbReference type="PANTHER" id="PTHR33360:SF2">
    <property type="entry name" value="TRANSPOSASE FOR INSERTION SEQUENCE ELEMENT IS200"/>
    <property type="match status" value="1"/>
</dbReference>
<feature type="domain" description="Transposase IS200-like" evidence="1">
    <location>
        <begin position="14"/>
        <end position="138"/>
    </location>
</feature>
<accession>A0A1F6V651</accession>
<protein>
    <recommendedName>
        <fullName evidence="1">Transposase IS200-like domain-containing protein</fullName>
    </recommendedName>
</protein>
<dbReference type="GO" id="GO:0003677">
    <property type="term" value="F:DNA binding"/>
    <property type="evidence" value="ECO:0007669"/>
    <property type="project" value="InterPro"/>
</dbReference>
<dbReference type="InterPro" id="IPR002686">
    <property type="entry name" value="Transposase_17"/>
</dbReference>
<dbReference type="SUPFAM" id="SSF143422">
    <property type="entry name" value="Transposase IS200-like"/>
    <property type="match status" value="1"/>
</dbReference>
<dbReference type="InterPro" id="IPR036515">
    <property type="entry name" value="Transposase_17_sf"/>
</dbReference>
<dbReference type="GO" id="GO:0004803">
    <property type="term" value="F:transposase activity"/>
    <property type="evidence" value="ECO:0007669"/>
    <property type="project" value="InterPro"/>
</dbReference>
<organism evidence="2 3">
    <name type="scientific">Candidatus Nomurabacteria bacterium RIFCSPHIGHO2_01_FULL_39_10</name>
    <dbReference type="NCBI Taxonomy" id="1801733"/>
    <lineage>
        <taxon>Bacteria</taxon>
        <taxon>Candidatus Nomuraibacteriota</taxon>
    </lineage>
</organism>
<dbReference type="AlphaFoldDB" id="A0A1F6V651"/>
<name>A0A1F6V651_9BACT</name>
<reference evidence="2 3" key="1">
    <citation type="journal article" date="2016" name="Nat. Commun.">
        <title>Thousands of microbial genomes shed light on interconnected biogeochemical processes in an aquifer system.</title>
        <authorList>
            <person name="Anantharaman K."/>
            <person name="Brown C.T."/>
            <person name="Hug L.A."/>
            <person name="Sharon I."/>
            <person name="Castelle C.J."/>
            <person name="Probst A.J."/>
            <person name="Thomas B.C."/>
            <person name="Singh A."/>
            <person name="Wilkins M.J."/>
            <person name="Karaoz U."/>
            <person name="Brodie E.L."/>
            <person name="Williams K.H."/>
            <person name="Hubbard S.S."/>
            <person name="Banfield J.F."/>
        </authorList>
    </citation>
    <scope>NUCLEOTIDE SEQUENCE [LARGE SCALE GENOMIC DNA]</scope>
</reference>
<comment type="caution">
    <text evidence="2">The sequence shown here is derived from an EMBL/GenBank/DDBJ whole genome shotgun (WGS) entry which is preliminary data.</text>
</comment>
<dbReference type="EMBL" id="MFTJ01000033">
    <property type="protein sequence ID" value="OGI64934.1"/>
    <property type="molecule type" value="Genomic_DNA"/>
</dbReference>
<dbReference type="Proteomes" id="UP000178700">
    <property type="component" value="Unassembled WGS sequence"/>
</dbReference>
<gene>
    <name evidence="2" type="ORF">A2642_02415</name>
</gene>
<dbReference type="SMART" id="SM01321">
    <property type="entry name" value="Y1_Tnp"/>
    <property type="match status" value="1"/>
</dbReference>
<evidence type="ECO:0000259" key="1">
    <source>
        <dbReference type="SMART" id="SM01321"/>
    </source>
</evidence>
<dbReference type="Pfam" id="PF01797">
    <property type="entry name" value="Y1_Tnp"/>
    <property type="match status" value="1"/>
</dbReference>
<evidence type="ECO:0000313" key="3">
    <source>
        <dbReference type="Proteomes" id="UP000178700"/>
    </source>
</evidence>